<comment type="caution">
    <text evidence="1">The sequence shown here is derived from an EMBL/GenBank/DDBJ whole genome shotgun (WGS) entry which is preliminary data.</text>
</comment>
<feature type="non-terminal residue" evidence="1">
    <location>
        <position position="1"/>
    </location>
</feature>
<keyword evidence="2" id="KW-1185">Reference proteome</keyword>
<feature type="non-terminal residue" evidence="1">
    <location>
        <position position="35"/>
    </location>
</feature>
<dbReference type="AlphaFoldDB" id="A0A6A0AJ73"/>
<reference evidence="1 2" key="1">
    <citation type="submission" date="2020-02" db="EMBL/GenBank/DDBJ databases">
        <title>Draft genome sequence of Haematococcus lacustris strain NIES-144.</title>
        <authorList>
            <person name="Morimoto D."/>
            <person name="Nakagawa S."/>
            <person name="Yoshida T."/>
            <person name="Sawayama S."/>
        </authorList>
    </citation>
    <scope>NUCLEOTIDE SEQUENCE [LARGE SCALE GENOMIC DNA]</scope>
    <source>
        <strain evidence="1 2">NIES-144</strain>
    </source>
</reference>
<protein>
    <recommendedName>
        <fullName evidence="3">ANK_REP_REGION domain-containing protein</fullName>
    </recommendedName>
</protein>
<evidence type="ECO:0000313" key="1">
    <source>
        <dbReference type="EMBL" id="GFH32545.1"/>
    </source>
</evidence>
<evidence type="ECO:0008006" key="3">
    <source>
        <dbReference type="Google" id="ProtNLM"/>
    </source>
</evidence>
<dbReference type="InterPro" id="IPR036770">
    <property type="entry name" value="Ankyrin_rpt-contain_sf"/>
</dbReference>
<sequence>MGGPPAAACDNAGNTPLDIARKNRNTEAVALLSGM</sequence>
<dbReference type="Gene3D" id="1.25.40.20">
    <property type="entry name" value="Ankyrin repeat-containing domain"/>
    <property type="match status" value="1"/>
</dbReference>
<proteinExistence type="predicted"/>
<name>A0A6A0AJ73_HAELA</name>
<accession>A0A6A0AJ73</accession>
<dbReference type="Proteomes" id="UP000485058">
    <property type="component" value="Unassembled WGS sequence"/>
</dbReference>
<dbReference type="EMBL" id="BLLF01006777">
    <property type="protein sequence ID" value="GFH32545.1"/>
    <property type="molecule type" value="Genomic_DNA"/>
</dbReference>
<organism evidence="1 2">
    <name type="scientific">Haematococcus lacustris</name>
    <name type="common">Green alga</name>
    <name type="synonym">Haematococcus pluvialis</name>
    <dbReference type="NCBI Taxonomy" id="44745"/>
    <lineage>
        <taxon>Eukaryota</taxon>
        <taxon>Viridiplantae</taxon>
        <taxon>Chlorophyta</taxon>
        <taxon>core chlorophytes</taxon>
        <taxon>Chlorophyceae</taxon>
        <taxon>CS clade</taxon>
        <taxon>Chlamydomonadales</taxon>
        <taxon>Haematococcaceae</taxon>
        <taxon>Haematococcus</taxon>
    </lineage>
</organism>
<gene>
    <name evidence="1" type="ORF">HaLaN_31783</name>
</gene>
<evidence type="ECO:0000313" key="2">
    <source>
        <dbReference type="Proteomes" id="UP000485058"/>
    </source>
</evidence>